<comment type="caution">
    <text evidence="2">The sequence shown here is derived from an EMBL/GenBank/DDBJ whole genome shotgun (WGS) entry which is preliminary data.</text>
</comment>
<reference evidence="2" key="1">
    <citation type="journal article" date="2019" name="Sci. Rep.">
        <title>Draft genome of Tanacetum cinerariifolium, the natural source of mosquito coil.</title>
        <authorList>
            <person name="Yamashiro T."/>
            <person name="Shiraishi A."/>
            <person name="Satake H."/>
            <person name="Nakayama K."/>
        </authorList>
    </citation>
    <scope>NUCLEOTIDE SEQUENCE</scope>
</reference>
<accession>A0A699WB48</accession>
<feature type="region of interest" description="Disordered" evidence="1">
    <location>
        <begin position="1"/>
        <end position="85"/>
    </location>
</feature>
<protein>
    <submittedName>
        <fullName evidence="2">Uncharacterized protein</fullName>
    </submittedName>
</protein>
<name>A0A699WB48_TANCI</name>
<gene>
    <name evidence="2" type="ORF">Tci_913563</name>
</gene>
<sequence>GEVVASNHERRHSHHGNSMRAAESKTSKKEASQTNKVRKGSKIASHYSKNSQRSFRFRQRKIQSSATNDNPNRENAQSMKAAASD</sequence>
<evidence type="ECO:0000313" key="2">
    <source>
        <dbReference type="EMBL" id="GFD41594.1"/>
    </source>
</evidence>
<feature type="compositionally biased region" description="Basic and acidic residues" evidence="1">
    <location>
        <begin position="22"/>
        <end position="31"/>
    </location>
</feature>
<proteinExistence type="predicted"/>
<evidence type="ECO:0000256" key="1">
    <source>
        <dbReference type="SAM" id="MobiDB-lite"/>
    </source>
</evidence>
<dbReference type="AlphaFoldDB" id="A0A699WB48"/>
<organism evidence="2">
    <name type="scientific">Tanacetum cinerariifolium</name>
    <name type="common">Dalmatian daisy</name>
    <name type="synonym">Chrysanthemum cinerariifolium</name>
    <dbReference type="NCBI Taxonomy" id="118510"/>
    <lineage>
        <taxon>Eukaryota</taxon>
        <taxon>Viridiplantae</taxon>
        <taxon>Streptophyta</taxon>
        <taxon>Embryophyta</taxon>
        <taxon>Tracheophyta</taxon>
        <taxon>Spermatophyta</taxon>
        <taxon>Magnoliopsida</taxon>
        <taxon>eudicotyledons</taxon>
        <taxon>Gunneridae</taxon>
        <taxon>Pentapetalae</taxon>
        <taxon>asterids</taxon>
        <taxon>campanulids</taxon>
        <taxon>Asterales</taxon>
        <taxon>Asteraceae</taxon>
        <taxon>Asteroideae</taxon>
        <taxon>Anthemideae</taxon>
        <taxon>Anthemidinae</taxon>
        <taxon>Tanacetum</taxon>
    </lineage>
</organism>
<feature type="non-terminal residue" evidence="2">
    <location>
        <position position="1"/>
    </location>
</feature>
<dbReference type="EMBL" id="BKCJ011555823">
    <property type="protein sequence ID" value="GFD41594.1"/>
    <property type="molecule type" value="Genomic_DNA"/>
</dbReference>
<feature type="compositionally biased region" description="Polar residues" evidence="1">
    <location>
        <begin position="62"/>
        <end position="78"/>
    </location>
</feature>